<evidence type="ECO:0000256" key="4">
    <source>
        <dbReference type="ARBA" id="ARBA00022475"/>
    </source>
</evidence>
<keyword evidence="6 9" id="KW-0812">Transmembrane</keyword>
<evidence type="ECO:0000256" key="3">
    <source>
        <dbReference type="ARBA" id="ARBA00022448"/>
    </source>
</evidence>
<dbReference type="PRINTS" id="PR00164">
    <property type="entry name" value="ABC2TRNSPORT"/>
</dbReference>
<gene>
    <name evidence="11" type="ORF">C8D95_103103</name>
</gene>
<evidence type="ECO:0000256" key="6">
    <source>
        <dbReference type="ARBA" id="ARBA00022692"/>
    </source>
</evidence>
<feature type="transmembrane region" description="Helical" evidence="9">
    <location>
        <begin position="114"/>
        <end position="131"/>
    </location>
</feature>
<protein>
    <recommendedName>
        <fullName evidence="9">Transport permease protein</fullName>
    </recommendedName>
</protein>
<comment type="caution">
    <text evidence="11">The sequence shown here is derived from an EMBL/GenBank/DDBJ whole genome shotgun (WGS) entry which is preliminary data.</text>
</comment>
<keyword evidence="4 9" id="KW-1003">Cell membrane</keyword>
<keyword evidence="7 9" id="KW-1133">Transmembrane helix</keyword>
<dbReference type="GO" id="GO:0043190">
    <property type="term" value="C:ATP-binding cassette (ABC) transporter complex"/>
    <property type="evidence" value="ECO:0007669"/>
    <property type="project" value="InterPro"/>
</dbReference>
<dbReference type="PANTHER" id="PTHR30413">
    <property type="entry name" value="INNER MEMBRANE TRANSPORT PERMEASE"/>
    <property type="match status" value="1"/>
</dbReference>
<organism evidence="11 12">
    <name type="scientific">Silicimonas algicola</name>
    <dbReference type="NCBI Taxonomy" id="1826607"/>
    <lineage>
        <taxon>Bacteria</taxon>
        <taxon>Pseudomonadati</taxon>
        <taxon>Pseudomonadota</taxon>
        <taxon>Alphaproteobacteria</taxon>
        <taxon>Rhodobacterales</taxon>
        <taxon>Paracoccaceae</taxon>
    </lineage>
</organism>
<dbReference type="KEGG" id="salo:EF888_08755"/>
<dbReference type="Pfam" id="PF01061">
    <property type="entry name" value="ABC2_membrane"/>
    <property type="match status" value="1"/>
</dbReference>
<dbReference type="InterPro" id="IPR000412">
    <property type="entry name" value="ABC_2_transport"/>
</dbReference>
<comment type="similarity">
    <text evidence="2 9">Belongs to the ABC-2 integral membrane protein family.</text>
</comment>
<comment type="subcellular location">
    <subcellularLocation>
        <location evidence="1 9">Cell inner membrane</location>
        <topology evidence="1 9">Multi-pass membrane protein</topology>
    </subcellularLocation>
</comment>
<dbReference type="EMBL" id="QGGV01000003">
    <property type="protein sequence ID" value="PWK56871.1"/>
    <property type="molecule type" value="Genomic_DNA"/>
</dbReference>
<dbReference type="PROSITE" id="PS51012">
    <property type="entry name" value="ABC_TM2"/>
    <property type="match status" value="1"/>
</dbReference>
<evidence type="ECO:0000256" key="1">
    <source>
        <dbReference type="ARBA" id="ARBA00004429"/>
    </source>
</evidence>
<dbReference type="Proteomes" id="UP000245390">
    <property type="component" value="Unassembled WGS sequence"/>
</dbReference>
<evidence type="ECO:0000256" key="9">
    <source>
        <dbReference type="RuleBase" id="RU361157"/>
    </source>
</evidence>
<dbReference type="InterPro" id="IPR047817">
    <property type="entry name" value="ABC2_TM_bact-type"/>
</dbReference>
<dbReference type="AlphaFoldDB" id="A0A316G7E8"/>
<dbReference type="OrthoDB" id="9786910at2"/>
<feature type="transmembrane region" description="Helical" evidence="9">
    <location>
        <begin position="31"/>
        <end position="53"/>
    </location>
</feature>
<feature type="transmembrane region" description="Helical" evidence="9">
    <location>
        <begin position="59"/>
        <end position="78"/>
    </location>
</feature>
<evidence type="ECO:0000259" key="10">
    <source>
        <dbReference type="PROSITE" id="PS51012"/>
    </source>
</evidence>
<accession>A0A316G7E8</accession>
<keyword evidence="3 9" id="KW-0813">Transport</keyword>
<keyword evidence="12" id="KW-1185">Reference proteome</keyword>
<feature type="transmembrane region" description="Helical" evidence="9">
    <location>
        <begin position="138"/>
        <end position="161"/>
    </location>
</feature>
<sequence>MRRFSGRSLRHMRDTISVLVMRDQKSRFKSTVMGVFWAVASPMLFLLTFYLLFKVILPLQIPNYAAHLFIGIVVWSWFQGATSESVTSIVANSALIAQPGFPAVALPLSVTTSHLLTLILTLPVLVVILLFSGTSIGLSLIALPVVMAAMFIFVLAVSYLVAGLNVSFRDMQYIVPIVLQLGYFTTPIFYDATNLPDRTRAVLGLNPMLHIIEAFRAILMRDSWPDWGPLSLVLGGSLCFLWLSQMFFRRASLRFLEEL</sequence>
<feature type="transmembrane region" description="Helical" evidence="9">
    <location>
        <begin position="173"/>
        <end position="190"/>
    </location>
</feature>
<proteinExistence type="inferred from homology"/>
<evidence type="ECO:0000256" key="7">
    <source>
        <dbReference type="ARBA" id="ARBA00022989"/>
    </source>
</evidence>
<dbReference type="InterPro" id="IPR013525">
    <property type="entry name" value="ABC2_TM"/>
</dbReference>
<evidence type="ECO:0000313" key="11">
    <source>
        <dbReference type="EMBL" id="PWK56871.1"/>
    </source>
</evidence>
<evidence type="ECO:0000256" key="2">
    <source>
        <dbReference type="ARBA" id="ARBA00007783"/>
    </source>
</evidence>
<feature type="transmembrane region" description="Helical" evidence="9">
    <location>
        <begin position="227"/>
        <end position="248"/>
    </location>
</feature>
<name>A0A316G7E8_9RHOB</name>
<evidence type="ECO:0000256" key="8">
    <source>
        <dbReference type="ARBA" id="ARBA00023136"/>
    </source>
</evidence>
<reference evidence="11 12" key="1">
    <citation type="submission" date="2018-05" db="EMBL/GenBank/DDBJ databases">
        <title>Genomic Encyclopedia of Type Strains, Phase IV (KMG-IV): sequencing the most valuable type-strain genomes for metagenomic binning, comparative biology and taxonomic classification.</title>
        <authorList>
            <person name="Goeker M."/>
        </authorList>
    </citation>
    <scope>NUCLEOTIDE SEQUENCE [LARGE SCALE GENOMIC DNA]</scope>
    <source>
        <strain evidence="11 12">DSM 103371</strain>
    </source>
</reference>
<keyword evidence="5" id="KW-0997">Cell inner membrane</keyword>
<keyword evidence="8 9" id="KW-0472">Membrane</keyword>
<dbReference type="GO" id="GO:0140359">
    <property type="term" value="F:ABC-type transporter activity"/>
    <property type="evidence" value="ECO:0007669"/>
    <property type="project" value="InterPro"/>
</dbReference>
<dbReference type="GO" id="GO:0015920">
    <property type="term" value="P:lipopolysaccharide transport"/>
    <property type="evidence" value="ECO:0007669"/>
    <property type="project" value="TreeGrafter"/>
</dbReference>
<evidence type="ECO:0000313" key="12">
    <source>
        <dbReference type="Proteomes" id="UP000245390"/>
    </source>
</evidence>
<dbReference type="PANTHER" id="PTHR30413:SF8">
    <property type="entry name" value="TRANSPORT PERMEASE PROTEIN"/>
    <property type="match status" value="1"/>
</dbReference>
<evidence type="ECO:0000256" key="5">
    <source>
        <dbReference type="ARBA" id="ARBA00022519"/>
    </source>
</evidence>
<feature type="domain" description="ABC transmembrane type-2" evidence="10">
    <location>
        <begin position="33"/>
        <end position="251"/>
    </location>
</feature>